<comment type="caution">
    <text evidence="1">The sequence shown here is derived from an EMBL/GenBank/DDBJ whole genome shotgun (WGS) entry which is preliminary data.</text>
</comment>
<organism evidence="1 2">
    <name type="scientific">Irpex rosettiformis</name>
    <dbReference type="NCBI Taxonomy" id="378272"/>
    <lineage>
        <taxon>Eukaryota</taxon>
        <taxon>Fungi</taxon>
        <taxon>Dikarya</taxon>
        <taxon>Basidiomycota</taxon>
        <taxon>Agaricomycotina</taxon>
        <taxon>Agaricomycetes</taxon>
        <taxon>Polyporales</taxon>
        <taxon>Irpicaceae</taxon>
        <taxon>Irpex</taxon>
    </lineage>
</organism>
<accession>A0ACB8TYH3</accession>
<protein>
    <submittedName>
        <fullName evidence="1">Uncharacterized protein</fullName>
    </submittedName>
</protein>
<dbReference type="Proteomes" id="UP001055072">
    <property type="component" value="Unassembled WGS sequence"/>
</dbReference>
<proteinExistence type="predicted"/>
<keyword evidence="2" id="KW-1185">Reference proteome</keyword>
<gene>
    <name evidence="1" type="ORF">BDY19DRAFT_907906</name>
</gene>
<evidence type="ECO:0000313" key="2">
    <source>
        <dbReference type="Proteomes" id="UP001055072"/>
    </source>
</evidence>
<evidence type="ECO:0000313" key="1">
    <source>
        <dbReference type="EMBL" id="KAI0087045.1"/>
    </source>
</evidence>
<sequence>MPVTRSRTAAELTGTIPEPISDTMDEGKTLWDCNSKTSTRVIADAGQLVVLNALYEVSRFHTLTRQDFLKTSVQTGLTENWIRKWIGRKRNPRSKSAKLAASQSKNGESNMVSEALPSSQSDNSSSESSSASYENGITAVRNNLNLELSILSLLNSGSLRSVSAIRPDISRASSAPELYSSGGSRNAEPALNYGDVYAQLLAKSPSLGYIPSTFPLDAFLTPDKSPSLSSSTSSSASASDTASPRVFGTYDSLPVIPNLDVPSNVRGRVAIPSILDLLQDEPIDPAQKEDRQLYTTGFTLPESPQSTVPTTNLTDGYKSYALSFAPSMQSHSTSVMLNNTLQSQFRPPLSQSLSFQPTPIAFKARLSDLNSLSKRIRALSQEEFLAAVNPTRTEGQILC</sequence>
<name>A0ACB8TYH3_9APHY</name>
<dbReference type="EMBL" id="MU274920">
    <property type="protein sequence ID" value="KAI0087045.1"/>
    <property type="molecule type" value="Genomic_DNA"/>
</dbReference>
<reference evidence="1" key="1">
    <citation type="journal article" date="2021" name="Environ. Microbiol.">
        <title>Gene family expansions and transcriptome signatures uncover fungal adaptations to wood decay.</title>
        <authorList>
            <person name="Hage H."/>
            <person name="Miyauchi S."/>
            <person name="Viragh M."/>
            <person name="Drula E."/>
            <person name="Min B."/>
            <person name="Chaduli D."/>
            <person name="Navarro D."/>
            <person name="Favel A."/>
            <person name="Norest M."/>
            <person name="Lesage-Meessen L."/>
            <person name="Balint B."/>
            <person name="Merenyi Z."/>
            <person name="de Eugenio L."/>
            <person name="Morin E."/>
            <person name="Martinez A.T."/>
            <person name="Baldrian P."/>
            <person name="Stursova M."/>
            <person name="Martinez M.J."/>
            <person name="Novotny C."/>
            <person name="Magnuson J.K."/>
            <person name="Spatafora J.W."/>
            <person name="Maurice S."/>
            <person name="Pangilinan J."/>
            <person name="Andreopoulos W."/>
            <person name="LaButti K."/>
            <person name="Hundley H."/>
            <person name="Na H."/>
            <person name="Kuo A."/>
            <person name="Barry K."/>
            <person name="Lipzen A."/>
            <person name="Henrissat B."/>
            <person name="Riley R."/>
            <person name="Ahrendt S."/>
            <person name="Nagy L.G."/>
            <person name="Grigoriev I.V."/>
            <person name="Martin F."/>
            <person name="Rosso M.N."/>
        </authorList>
    </citation>
    <scope>NUCLEOTIDE SEQUENCE</scope>
    <source>
        <strain evidence="1">CBS 384.51</strain>
    </source>
</reference>